<dbReference type="eggNOG" id="COG0701">
    <property type="taxonomic scope" value="Bacteria"/>
</dbReference>
<evidence type="ECO:0000256" key="8">
    <source>
        <dbReference type="SAM" id="Phobius"/>
    </source>
</evidence>
<keyword evidence="5 8" id="KW-1133">Transmembrane helix</keyword>
<comment type="subcellular location">
    <subcellularLocation>
        <location evidence="1">Cell membrane</location>
        <topology evidence="1">Multi-pass membrane protein</topology>
    </subcellularLocation>
</comment>
<dbReference type="RefSeq" id="WP_012505064.1">
    <property type="nucleotide sequence ID" value="NC_011059.1"/>
</dbReference>
<organism evidence="9 10">
    <name type="scientific">Prosthecochloris aestuarii (strain DSM 271 / SK 413)</name>
    <dbReference type="NCBI Taxonomy" id="290512"/>
    <lineage>
        <taxon>Bacteria</taxon>
        <taxon>Pseudomonadati</taxon>
        <taxon>Chlorobiota</taxon>
        <taxon>Chlorobiia</taxon>
        <taxon>Chlorobiales</taxon>
        <taxon>Chlorobiaceae</taxon>
        <taxon>Prosthecochloris</taxon>
    </lineage>
</organism>
<evidence type="ECO:0000256" key="3">
    <source>
        <dbReference type="ARBA" id="ARBA00022475"/>
    </source>
</evidence>
<accession>B4S5D0</accession>
<evidence type="ECO:0000256" key="6">
    <source>
        <dbReference type="ARBA" id="ARBA00023136"/>
    </source>
</evidence>
<reference evidence="9" key="1">
    <citation type="submission" date="2008-06" db="EMBL/GenBank/DDBJ databases">
        <title>Complete sequence of chromosome of Prosthecochloris aestuarii DSM 271.</title>
        <authorList>
            <consortium name="US DOE Joint Genome Institute"/>
            <person name="Lucas S."/>
            <person name="Copeland A."/>
            <person name="Lapidus A."/>
            <person name="Glavina del Rio T."/>
            <person name="Dalin E."/>
            <person name="Tice H."/>
            <person name="Bruce D."/>
            <person name="Goodwin L."/>
            <person name="Pitluck S."/>
            <person name="Schmutz J."/>
            <person name="Larimer F."/>
            <person name="Land M."/>
            <person name="Hauser L."/>
            <person name="Kyrpides N."/>
            <person name="Anderson I."/>
            <person name="Liu Z."/>
            <person name="Li T."/>
            <person name="Zhao F."/>
            <person name="Overmann J."/>
            <person name="Bryant D.A."/>
            <person name="Richardson P."/>
        </authorList>
    </citation>
    <scope>NUCLEOTIDE SEQUENCE [LARGE SCALE GENOMIC DNA]</scope>
    <source>
        <strain evidence="9">DSM 271</strain>
    </source>
</reference>
<dbReference type="AlphaFoldDB" id="B4S5D0"/>
<dbReference type="InterPro" id="IPR005524">
    <property type="entry name" value="DUF318"/>
</dbReference>
<dbReference type="PANTHER" id="PTHR34184">
    <property type="entry name" value="UPF0718 PROTEIN YCGR"/>
    <property type="match status" value="1"/>
</dbReference>
<protein>
    <submittedName>
        <fullName evidence="9">Permease</fullName>
    </submittedName>
</protein>
<keyword evidence="10" id="KW-1185">Reference proteome</keyword>
<dbReference type="InterPro" id="IPR052923">
    <property type="entry name" value="UPF0718"/>
</dbReference>
<dbReference type="PANTHER" id="PTHR34184:SF4">
    <property type="entry name" value="UPF0718 PROTEIN YCGR"/>
    <property type="match status" value="1"/>
</dbReference>
<evidence type="ECO:0000256" key="4">
    <source>
        <dbReference type="ARBA" id="ARBA00022692"/>
    </source>
</evidence>
<feature type="transmembrane region" description="Helical" evidence="8">
    <location>
        <begin position="231"/>
        <end position="256"/>
    </location>
</feature>
<keyword evidence="4 8" id="KW-0812">Transmembrane</keyword>
<feature type="region of interest" description="Disordered" evidence="7">
    <location>
        <begin position="143"/>
        <end position="176"/>
    </location>
</feature>
<dbReference type="HOGENOM" id="CLU_049002_0_0_10"/>
<evidence type="ECO:0000256" key="1">
    <source>
        <dbReference type="ARBA" id="ARBA00004651"/>
    </source>
</evidence>
<evidence type="ECO:0000256" key="2">
    <source>
        <dbReference type="ARBA" id="ARBA00006386"/>
    </source>
</evidence>
<feature type="transmembrane region" description="Helical" evidence="8">
    <location>
        <begin position="199"/>
        <end position="219"/>
    </location>
</feature>
<gene>
    <name evidence="9" type="ordered locus">Paes_0471</name>
</gene>
<sequence length="357" mass="37269">MESVLDRLPGVLSASWGVLLESAPFMLLGFFFAGLLKAFLPDSFITGHLGGRSIGGIVKASLLGIPLPLCSCGVLPAAAGLKKQGAGKGAVTSFLISTPETGIDSIAVTWSLLDPLMTVVRPVVSFVTAVAAGIAVSLSERDHKHELSEEDEDGQAKPSTSTCCCSSRSSQAGKSSFRDKFSGGMRFAFHDLLGDIGKWFLFGVLLSGVISVFIDAAFLERYLSNEYLSMLVMLIIAVPLYVCATASTPIAAALALKGIAPGAVLVFLLAGPATNVASFSVVASMIGRKAALIYLAVIITMSCIAGLLVNQLYVMSGMDISRWLVGQQAHEPGILSSGAAMLLLALIGASFFDRKKA</sequence>
<name>B4S5D0_PROA2</name>
<proteinExistence type="inferred from homology"/>
<feature type="transmembrane region" description="Helical" evidence="8">
    <location>
        <begin position="333"/>
        <end position="352"/>
    </location>
</feature>
<evidence type="ECO:0000313" key="9">
    <source>
        <dbReference type="EMBL" id="ACF45527.1"/>
    </source>
</evidence>
<evidence type="ECO:0000313" key="10">
    <source>
        <dbReference type="Proteomes" id="UP000002725"/>
    </source>
</evidence>
<evidence type="ECO:0000256" key="7">
    <source>
        <dbReference type="SAM" id="MobiDB-lite"/>
    </source>
</evidence>
<dbReference type="Proteomes" id="UP000002725">
    <property type="component" value="Chromosome"/>
</dbReference>
<feature type="transmembrane region" description="Helical" evidence="8">
    <location>
        <begin position="12"/>
        <end position="36"/>
    </location>
</feature>
<keyword evidence="6 8" id="KW-0472">Membrane</keyword>
<evidence type="ECO:0000256" key="5">
    <source>
        <dbReference type="ARBA" id="ARBA00022989"/>
    </source>
</evidence>
<dbReference type="EMBL" id="CP001108">
    <property type="protein sequence ID" value="ACF45527.1"/>
    <property type="molecule type" value="Genomic_DNA"/>
</dbReference>
<dbReference type="NCBIfam" id="NF033936">
    <property type="entry name" value="CuZnOut_SO0444"/>
    <property type="match status" value="1"/>
</dbReference>
<feature type="transmembrane region" description="Helical" evidence="8">
    <location>
        <begin position="262"/>
        <end position="284"/>
    </location>
</feature>
<dbReference type="Pfam" id="PF03773">
    <property type="entry name" value="ArsP_1"/>
    <property type="match status" value="1"/>
</dbReference>
<dbReference type="GO" id="GO:0005886">
    <property type="term" value="C:plasma membrane"/>
    <property type="evidence" value="ECO:0007669"/>
    <property type="project" value="UniProtKB-SubCell"/>
</dbReference>
<keyword evidence="3" id="KW-1003">Cell membrane</keyword>
<dbReference type="KEGG" id="paa:Paes_0471"/>
<dbReference type="STRING" id="290512.Paes_0471"/>
<feature type="transmembrane region" description="Helical" evidence="8">
    <location>
        <begin position="291"/>
        <end position="313"/>
    </location>
</feature>
<comment type="similarity">
    <text evidence="2">Belongs to the UPF0718 family.</text>
</comment>